<dbReference type="EMBL" id="JRES01000002">
    <property type="protein sequence ID" value="KNC35003.1"/>
    <property type="molecule type" value="Genomic_DNA"/>
</dbReference>
<sequence>MLLKRNAFSIEFNHVELIWVPGYGGIRGNEISPLRALPWRRGYLALKLDSAGFLRFGFSCCCCIPIYK</sequence>
<reference evidence="1 2" key="1">
    <citation type="journal article" date="2015" name="Nat. Commun.">
        <title>Lucilia cuprina genome unlocks parasitic fly biology to underpin future interventions.</title>
        <authorList>
            <person name="Anstead C.A."/>
            <person name="Korhonen P.K."/>
            <person name="Young N.D."/>
            <person name="Hall R.S."/>
            <person name="Jex A.R."/>
            <person name="Murali S.C."/>
            <person name="Hughes D.S."/>
            <person name="Lee S.F."/>
            <person name="Perry T."/>
            <person name="Stroehlein A.J."/>
            <person name="Ansell B.R."/>
            <person name="Breugelmans B."/>
            <person name="Hofmann A."/>
            <person name="Qu J."/>
            <person name="Dugan S."/>
            <person name="Lee S.L."/>
            <person name="Chao H."/>
            <person name="Dinh H."/>
            <person name="Han Y."/>
            <person name="Doddapaneni H.V."/>
            <person name="Worley K.C."/>
            <person name="Muzny D.M."/>
            <person name="Ioannidis P."/>
            <person name="Waterhouse R.M."/>
            <person name="Zdobnov E.M."/>
            <person name="James P.J."/>
            <person name="Bagnall N.H."/>
            <person name="Kotze A.C."/>
            <person name="Gibbs R.A."/>
            <person name="Richards S."/>
            <person name="Batterham P."/>
            <person name="Gasser R.B."/>
        </authorList>
    </citation>
    <scope>NUCLEOTIDE SEQUENCE [LARGE SCALE GENOMIC DNA]</scope>
    <source>
        <strain evidence="1 2">LS</strain>
        <tissue evidence="1">Full body</tissue>
    </source>
</reference>
<keyword evidence="2" id="KW-1185">Reference proteome</keyword>
<protein>
    <submittedName>
        <fullName evidence="1">Uncharacterized protein</fullName>
    </submittedName>
</protein>
<organism evidence="1 2">
    <name type="scientific">Lucilia cuprina</name>
    <name type="common">Green bottle fly</name>
    <name type="synonym">Australian sheep blowfly</name>
    <dbReference type="NCBI Taxonomy" id="7375"/>
    <lineage>
        <taxon>Eukaryota</taxon>
        <taxon>Metazoa</taxon>
        <taxon>Ecdysozoa</taxon>
        <taxon>Arthropoda</taxon>
        <taxon>Hexapoda</taxon>
        <taxon>Insecta</taxon>
        <taxon>Pterygota</taxon>
        <taxon>Neoptera</taxon>
        <taxon>Endopterygota</taxon>
        <taxon>Diptera</taxon>
        <taxon>Brachycera</taxon>
        <taxon>Muscomorpha</taxon>
        <taxon>Oestroidea</taxon>
        <taxon>Calliphoridae</taxon>
        <taxon>Luciliinae</taxon>
        <taxon>Lucilia</taxon>
    </lineage>
</organism>
<dbReference type="Proteomes" id="UP000037069">
    <property type="component" value="Unassembled WGS sequence"/>
</dbReference>
<comment type="caution">
    <text evidence="1">The sequence shown here is derived from an EMBL/GenBank/DDBJ whole genome shotgun (WGS) entry which is preliminary data.</text>
</comment>
<evidence type="ECO:0000313" key="2">
    <source>
        <dbReference type="Proteomes" id="UP000037069"/>
    </source>
</evidence>
<name>A0A0L0CRN9_LUCCU</name>
<gene>
    <name evidence="1" type="ORF">FF38_02587</name>
</gene>
<dbReference type="AlphaFoldDB" id="A0A0L0CRN9"/>
<evidence type="ECO:0000313" key="1">
    <source>
        <dbReference type="EMBL" id="KNC35003.1"/>
    </source>
</evidence>
<proteinExistence type="predicted"/>
<accession>A0A0L0CRN9</accession>